<proteinExistence type="predicted"/>
<dbReference type="Proteomes" id="UP000006906">
    <property type="component" value="Chromosome 14"/>
</dbReference>
<feature type="region of interest" description="Disordered" evidence="1">
    <location>
        <begin position="45"/>
        <end position="81"/>
    </location>
</feature>
<dbReference type="EMBL" id="CM008975">
    <property type="protein sequence ID" value="PNW73153.1"/>
    <property type="molecule type" value="Genomic_DNA"/>
</dbReference>
<dbReference type="KEGG" id="cre:CHLRE_14g620900v5"/>
<keyword evidence="3" id="KW-1185">Reference proteome</keyword>
<sequence>MVAAGLFALLAFQKAPRSWRREPWCEGFGSAASSKALPTSATCSWPGSGASATASRQATRSATTAPARRRPGRPRPSCGWSSRRRATCAAGLDCTAAAVGGAATHECR</sequence>
<dbReference type="AlphaFoldDB" id="A0A2K3CY07"/>
<gene>
    <name evidence="2" type="ORF">CHLRE_14g620900v5</name>
</gene>
<reference evidence="2 3" key="1">
    <citation type="journal article" date="2007" name="Science">
        <title>The Chlamydomonas genome reveals the evolution of key animal and plant functions.</title>
        <authorList>
            <person name="Merchant S.S."/>
            <person name="Prochnik S.E."/>
            <person name="Vallon O."/>
            <person name="Harris E.H."/>
            <person name="Karpowicz S.J."/>
            <person name="Witman G.B."/>
            <person name="Terry A."/>
            <person name="Salamov A."/>
            <person name="Fritz-Laylin L.K."/>
            <person name="Marechal-Drouard L."/>
            <person name="Marshall W.F."/>
            <person name="Qu L.H."/>
            <person name="Nelson D.R."/>
            <person name="Sanderfoot A.A."/>
            <person name="Spalding M.H."/>
            <person name="Kapitonov V.V."/>
            <person name="Ren Q."/>
            <person name="Ferris P."/>
            <person name="Lindquist E."/>
            <person name="Shapiro H."/>
            <person name="Lucas S.M."/>
            <person name="Grimwood J."/>
            <person name="Schmutz J."/>
            <person name="Cardol P."/>
            <person name="Cerutti H."/>
            <person name="Chanfreau G."/>
            <person name="Chen C.L."/>
            <person name="Cognat V."/>
            <person name="Croft M.T."/>
            <person name="Dent R."/>
            <person name="Dutcher S."/>
            <person name="Fernandez E."/>
            <person name="Fukuzawa H."/>
            <person name="Gonzalez-Ballester D."/>
            <person name="Gonzalez-Halphen D."/>
            <person name="Hallmann A."/>
            <person name="Hanikenne M."/>
            <person name="Hippler M."/>
            <person name="Inwood W."/>
            <person name="Jabbari K."/>
            <person name="Kalanon M."/>
            <person name="Kuras R."/>
            <person name="Lefebvre P.A."/>
            <person name="Lemaire S.D."/>
            <person name="Lobanov A.V."/>
            <person name="Lohr M."/>
            <person name="Manuell A."/>
            <person name="Meier I."/>
            <person name="Mets L."/>
            <person name="Mittag M."/>
            <person name="Mittelmeier T."/>
            <person name="Moroney J.V."/>
            <person name="Moseley J."/>
            <person name="Napoli C."/>
            <person name="Nedelcu A.M."/>
            <person name="Niyogi K."/>
            <person name="Novoselov S.V."/>
            <person name="Paulsen I.T."/>
            <person name="Pazour G."/>
            <person name="Purton S."/>
            <person name="Ral J.P."/>
            <person name="Riano-Pachon D.M."/>
            <person name="Riekhof W."/>
            <person name="Rymarquis L."/>
            <person name="Schroda M."/>
            <person name="Stern D."/>
            <person name="Umen J."/>
            <person name="Willows R."/>
            <person name="Wilson N."/>
            <person name="Zimmer S.L."/>
            <person name="Allmer J."/>
            <person name="Balk J."/>
            <person name="Bisova K."/>
            <person name="Chen C.J."/>
            <person name="Elias M."/>
            <person name="Gendler K."/>
            <person name="Hauser C."/>
            <person name="Lamb M.R."/>
            <person name="Ledford H."/>
            <person name="Long J.C."/>
            <person name="Minagawa J."/>
            <person name="Page M.D."/>
            <person name="Pan J."/>
            <person name="Pootakham W."/>
            <person name="Roje S."/>
            <person name="Rose A."/>
            <person name="Stahlberg E."/>
            <person name="Terauchi A.M."/>
            <person name="Yang P."/>
            <person name="Ball S."/>
            <person name="Bowler C."/>
            <person name="Dieckmann C.L."/>
            <person name="Gladyshev V.N."/>
            <person name="Green P."/>
            <person name="Jorgensen R."/>
            <person name="Mayfield S."/>
            <person name="Mueller-Roeber B."/>
            <person name="Rajamani S."/>
            <person name="Sayre R.T."/>
            <person name="Brokstein P."/>
            <person name="Dubchak I."/>
            <person name="Goodstein D."/>
            <person name="Hornick L."/>
            <person name="Huang Y.W."/>
            <person name="Jhaveri J."/>
            <person name="Luo Y."/>
            <person name="Martinez D."/>
            <person name="Ngau W.C."/>
            <person name="Otillar B."/>
            <person name="Poliakov A."/>
            <person name="Porter A."/>
            <person name="Szajkowski L."/>
            <person name="Werner G."/>
            <person name="Zhou K."/>
            <person name="Grigoriev I.V."/>
            <person name="Rokhsar D.S."/>
            <person name="Grossman A.R."/>
        </authorList>
    </citation>
    <scope>NUCLEOTIDE SEQUENCE [LARGE SCALE GENOMIC DNA]</scope>
    <source>
        <strain evidence="3">CC-503</strain>
    </source>
</reference>
<evidence type="ECO:0000313" key="3">
    <source>
        <dbReference type="Proteomes" id="UP000006906"/>
    </source>
</evidence>
<name>A0A2K3CY07_CHLRE</name>
<accession>A0A2K3CY07</accession>
<dbReference type="Gramene" id="PNW73153">
    <property type="protein sequence ID" value="PNW73153"/>
    <property type="gene ID" value="CHLRE_14g620900v5"/>
</dbReference>
<protein>
    <submittedName>
        <fullName evidence="2">Uncharacterized protein</fullName>
    </submittedName>
</protein>
<organism evidence="2 3">
    <name type="scientific">Chlamydomonas reinhardtii</name>
    <name type="common">Chlamydomonas smithii</name>
    <dbReference type="NCBI Taxonomy" id="3055"/>
    <lineage>
        <taxon>Eukaryota</taxon>
        <taxon>Viridiplantae</taxon>
        <taxon>Chlorophyta</taxon>
        <taxon>core chlorophytes</taxon>
        <taxon>Chlorophyceae</taxon>
        <taxon>CS clade</taxon>
        <taxon>Chlamydomonadales</taxon>
        <taxon>Chlamydomonadaceae</taxon>
        <taxon>Chlamydomonas</taxon>
    </lineage>
</organism>
<feature type="compositionally biased region" description="Low complexity" evidence="1">
    <location>
        <begin position="47"/>
        <end position="66"/>
    </location>
</feature>
<dbReference type="RefSeq" id="XP_042916852.1">
    <property type="nucleotide sequence ID" value="XM_043070179.1"/>
</dbReference>
<evidence type="ECO:0000313" key="2">
    <source>
        <dbReference type="EMBL" id="PNW73153.1"/>
    </source>
</evidence>
<dbReference type="InParanoid" id="A0A2K3CY07"/>
<dbReference type="GeneID" id="5715895"/>
<evidence type="ECO:0000256" key="1">
    <source>
        <dbReference type="SAM" id="MobiDB-lite"/>
    </source>
</evidence>